<proteinExistence type="predicted"/>
<evidence type="ECO:0000313" key="1">
    <source>
        <dbReference type="EMBL" id="KAH7999080.1"/>
    </source>
</evidence>
<accession>A0ACB8F166</accession>
<keyword evidence="2" id="KW-1185">Reference proteome</keyword>
<dbReference type="Proteomes" id="UP000827872">
    <property type="component" value="Linkage Group LG05"/>
</dbReference>
<reference evidence="1" key="1">
    <citation type="submission" date="2021-08" db="EMBL/GenBank/DDBJ databases">
        <title>The first chromosome-level gecko genome reveals the dynamic sex chromosomes of Neotropical dwarf geckos (Sphaerodactylidae: Sphaerodactylus).</title>
        <authorList>
            <person name="Pinto B.J."/>
            <person name="Keating S.E."/>
            <person name="Gamble T."/>
        </authorList>
    </citation>
    <scope>NUCLEOTIDE SEQUENCE</scope>
    <source>
        <strain evidence="1">TG3544</strain>
    </source>
</reference>
<gene>
    <name evidence="1" type="ORF">K3G42_004809</name>
</gene>
<sequence length="70" mass="7678">MPSLGLSDARSQYIIFDAVQFLGEVKLLSDMTLSFFACVPVFEDDDGGSAPLKSNASNHKDKNVRQRNAN</sequence>
<protein>
    <submittedName>
        <fullName evidence="1">Uncharacterized protein</fullName>
    </submittedName>
</protein>
<dbReference type="EMBL" id="CM037618">
    <property type="protein sequence ID" value="KAH7999080.1"/>
    <property type="molecule type" value="Genomic_DNA"/>
</dbReference>
<name>A0ACB8F166_9SAUR</name>
<organism evidence="1 2">
    <name type="scientific">Sphaerodactylus townsendi</name>
    <dbReference type="NCBI Taxonomy" id="933632"/>
    <lineage>
        <taxon>Eukaryota</taxon>
        <taxon>Metazoa</taxon>
        <taxon>Chordata</taxon>
        <taxon>Craniata</taxon>
        <taxon>Vertebrata</taxon>
        <taxon>Euteleostomi</taxon>
        <taxon>Lepidosauria</taxon>
        <taxon>Squamata</taxon>
        <taxon>Bifurcata</taxon>
        <taxon>Gekkota</taxon>
        <taxon>Sphaerodactylidae</taxon>
        <taxon>Sphaerodactylus</taxon>
    </lineage>
</organism>
<comment type="caution">
    <text evidence="1">The sequence shown here is derived from an EMBL/GenBank/DDBJ whole genome shotgun (WGS) entry which is preliminary data.</text>
</comment>
<evidence type="ECO:0000313" key="2">
    <source>
        <dbReference type="Proteomes" id="UP000827872"/>
    </source>
</evidence>